<keyword evidence="3" id="KW-0679">Respiratory chain</keyword>
<organism evidence="7 8">
    <name type="scientific">Sphingomonas leidyi</name>
    <dbReference type="NCBI Taxonomy" id="68569"/>
    <lineage>
        <taxon>Bacteria</taxon>
        <taxon>Pseudomonadati</taxon>
        <taxon>Pseudomonadota</taxon>
        <taxon>Alphaproteobacteria</taxon>
        <taxon>Sphingomonadales</taxon>
        <taxon>Sphingomonadaceae</taxon>
        <taxon>Sphingomonas</taxon>
    </lineage>
</organism>
<dbReference type="Proteomes" id="UP000564677">
    <property type="component" value="Unassembled WGS sequence"/>
</dbReference>
<evidence type="ECO:0000256" key="1">
    <source>
        <dbReference type="ARBA" id="ARBA00004370"/>
    </source>
</evidence>
<comment type="subcellular location">
    <subcellularLocation>
        <location evidence="1">Membrane</location>
    </subcellularLocation>
</comment>
<protein>
    <recommendedName>
        <fullName evidence="9">ETC complex I subunit</fullName>
    </recommendedName>
</protein>
<keyword evidence="2" id="KW-0813">Transport</keyword>
<evidence type="ECO:0000256" key="3">
    <source>
        <dbReference type="ARBA" id="ARBA00022660"/>
    </source>
</evidence>
<keyword evidence="5" id="KW-0249">Electron transport</keyword>
<keyword evidence="4" id="KW-0809">Transit peptide</keyword>
<dbReference type="GO" id="GO:0022900">
    <property type="term" value="P:electron transport chain"/>
    <property type="evidence" value="ECO:0007669"/>
    <property type="project" value="InterPro"/>
</dbReference>
<dbReference type="GO" id="GO:0016020">
    <property type="term" value="C:membrane"/>
    <property type="evidence" value="ECO:0007669"/>
    <property type="project" value="UniProtKB-SubCell"/>
</dbReference>
<dbReference type="AlphaFoldDB" id="A0A7X5V049"/>
<name>A0A7X5V049_9SPHN</name>
<keyword evidence="8" id="KW-1185">Reference proteome</keyword>
<evidence type="ECO:0000313" key="7">
    <source>
        <dbReference type="EMBL" id="NIJ65454.1"/>
    </source>
</evidence>
<keyword evidence="6" id="KW-0472">Membrane</keyword>
<reference evidence="7 8" key="1">
    <citation type="submission" date="2020-03" db="EMBL/GenBank/DDBJ databases">
        <title>Genomic Encyclopedia of Type Strains, Phase IV (KMG-IV): sequencing the most valuable type-strain genomes for metagenomic binning, comparative biology and taxonomic classification.</title>
        <authorList>
            <person name="Goeker M."/>
        </authorList>
    </citation>
    <scope>NUCLEOTIDE SEQUENCE [LARGE SCALE GENOMIC DNA]</scope>
    <source>
        <strain evidence="7 8">DSM 4733</strain>
    </source>
</reference>
<dbReference type="InterPro" id="IPR038532">
    <property type="entry name" value="NDUFS4-like_sf"/>
</dbReference>
<evidence type="ECO:0000256" key="5">
    <source>
        <dbReference type="ARBA" id="ARBA00022982"/>
    </source>
</evidence>
<dbReference type="Pfam" id="PF04800">
    <property type="entry name" value="NDUS4"/>
    <property type="match status" value="1"/>
</dbReference>
<evidence type="ECO:0000256" key="6">
    <source>
        <dbReference type="ARBA" id="ARBA00023136"/>
    </source>
</evidence>
<evidence type="ECO:0000313" key="8">
    <source>
        <dbReference type="Proteomes" id="UP000564677"/>
    </source>
</evidence>
<dbReference type="EMBL" id="JAASQV010000002">
    <property type="protein sequence ID" value="NIJ65454.1"/>
    <property type="molecule type" value="Genomic_DNA"/>
</dbReference>
<dbReference type="Gene3D" id="3.30.160.190">
    <property type="entry name" value="atu1810 like domain"/>
    <property type="match status" value="1"/>
</dbReference>
<evidence type="ECO:0008006" key="9">
    <source>
        <dbReference type="Google" id="ProtNLM"/>
    </source>
</evidence>
<sequence length="94" mass="10568">MTKIARIYQKPKNAMQSGRARTTIWILEFEPVRQQQADPLTGWAGGDATATQLRMSFPTLEAATAYAEREGLAFHVVAAPERKLKLQAYADNFR</sequence>
<comment type="caution">
    <text evidence="7">The sequence shown here is derived from an EMBL/GenBank/DDBJ whole genome shotgun (WGS) entry which is preliminary data.</text>
</comment>
<dbReference type="InterPro" id="IPR006885">
    <property type="entry name" value="NADH_UbQ_FeS_4_mit-like"/>
</dbReference>
<accession>A0A7X5V049</accession>
<proteinExistence type="predicted"/>
<dbReference type="RefSeq" id="WP_167299848.1">
    <property type="nucleotide sequence ID" value="NZ_CP170557.1"/>
</dbReference>
<evidence type="ECO:0000256" key="2">
    <source>
        <dbReference type="ARBA" id="ARBA00022448"/>
    </source>
</evidence>
<evidence type="ECO:0000256" key="4">
    <source>
        <dbReference type="ARBA" id="ARBA00022946"/>
    </source>
</evidence>
<gene>
    <name evidence="7" type="ORF">FHR20_002416</name>
</gene>